<evidence type="ECO:0000313" key="2">
    <source>
        <dbReference type="Proteomes" id="UP000472271"/>
    </source>
</evidence>
<dbReference type="AlphaFoldDB" id="A0A673A7P5"/>
<accession>A0A673A7P5</accession>
<proteinExistence type="predicted"/>
<protein>
    <submittedName>
        <fullName evidence="1">Uncharacterized protein</fullName>
    </submittedName>
</protein>
<keyword evidence="2" id="KW-1185">Reference proteome</keyword>
<dbReference type="InterPro" id="IPR050951">
    <property type="entry name" value="Retrovirus_Pol_polyprotein"/>
</dbReference>
<dbReference type="Proteomes" id="UP000472271">
    <property type="component" value="Chromosome 16"/>
</dbReference>
<dbReference type="PANTHER" id="PTHR37984">
    <property type="entry name" value="PROTEIN CBG26694"/>
    <property type="match status" value="1"/>
</dbReference>
<dbReference type="InParanoid" id="A0A673A7P5"/>
<reference evidence="1" key="2">
    <citation type="submission" date="2025-08" db="UniProtKB">
        <authorList>
            <consortium name="Ensembl"/>
        </authorList>
    </citation>
    <scope>IDENTIFICATION</scope>
</reference>
<reference evidence="1" key="3">
    <citation type="submission" date="2025-09" db="UniProtKB">
        <authorList>
            <consortium name="Ensembl"/>
        </authorList>
    </citation>
    <scope>IDENTIFICATION</scope>
</reference>
<dbReference type="Ensembl" id="ENSSORT00005025432.1">
    <property type="protein sequence ID" value="ENSSORP00005024703.1"/>
    <property type="gene ID" value="ENSSORG00005011884.1"/>
</dbReference>
<sequence>MINGHAERAVQIAKTILRQDDPLLALMTYRATPNSSTGASPAELLMGRKLRTTLPILQDNLKPCWPDMDKIQQADASAKQKQAHFYNRRNGGFFLTVNFLRHFCHLVLQSCC</sequence>
<name>A0A673A7P5_9TELE</name>
<dbReference type="Gene3D" id="3.30.420.10">
    <property type="entry name" value="Ribonuclease H-like superfamily/Ribonuclease H"/>
    <property type="match status" value="1"/>
</dbReference>
<dbReference type="InterPro" id="IPR036397">
    <property type="entry name" value="RNaseH_sf"/>
</dbReference>
<evidence type="ECO:0000313" key="1">
    <source>
        <dbReference type="Ensembl" id="ENSSORP00005024703.1"/>
    </source>
</evidence>
<reference evidence="1" key="1">
    <citation type="submission" date="2019-06" db="EMBL/GenBank/DDBJ databases">
        <authorList>
            <consortium name="Wellcome Sanger Institute Data Sharing"/>
        </authorList>
    </citation>
    <scope>NUCLEOTIDE SEQUENCE [LARGE SCALE GENOMIC DNA]</scope>
</reference>
<dbReference type="GO" id="GO:0003676">
    <property type="term" value="F:nucleic acid binding"/>
    <property type="evidence" value="ECO:0007669"/>
    <property type="project" value="InterPro"/>
</dbReference>
<dbReference type="PANTHER" id="PTHR37984:SF5">
    <property type="entry name" value="PROTEIN NYNRIN-LIKE"/>
    <property type="match status" value="1"/>
</dbReference>
<organism evidence="1 2">
    <name type="scientific">Sphaeramia orbicularis</name>
    <name type="common">orbiculate cardinalfish</name>
    <dbReference type="NCBI Taxonomy" id="375764"/>
    <lineage>
        <taxon>Eukaryota</taxon>
        <taxon>Metazoa</taxon>
        <taxon>Chordata</taxon>
        <taxon>Craniata</taxon>
        <taxon>Vertebrata</taxon>
        <taxon>Euteleostomi</taxon>
        <taxon>Actinopterygii</taxon>
        <taxon>Neopterygii</taxon>
        <taxon>Teleostei</taxon>
        <taxon>Neoteleostei</taxon>
        <taxon>Acanthomorphata</taxon>
        <taxon>Gobiaria</taxon>
        <taxon>Kurtiformes</taxon>
        <taxon>Apogonoidei</taxon>
        <taxon>Apogonidae</taxon>
        <taxon>Apogoninae</taxon>
        <taxon>Sphaeramia</taxon>
    </lineage>
</organism>